<dbReference type="RefSeq" id="WP_210090505.1">
    <property type="nucleotide sequence ID" value="NZ_JAGGKG010000019.1"/>
</dbReference>
<evidence type="ECO:0000313" key="10">
    <source>
        <dbReference type="EMBL" id="MBP1906919.1"/>
    </source>
</evidence>
<dbReference type="Gene3D" id="3.30.300.210">
    <property type="entry name" value="Nutrient germinant receptor protein C, domain 3"/>
    <property type="match status" value="1"/>
</dbReference>
<sequence length="397" mass="43941">MKQTKIHLLKLILVVAGLSILLSGCYSSIELNNRAFVSLVIIDQNKNGIDLTLGFPLTTKLIPGQPPSGSGELAKNFTFVTQTGDTIEDAFQAIQSDVSRRITFRQAHNIIVGSEYAKKGIGEVLEFASRNPYMRLNNNIFMIEGNAREQLAQAPIFFERFPVTVLESYIENSNLLDVTVRDFLLSNATGGDSLVPVLDFEKRNSLADPQIKPSLGAGRSAIFRKGKFIPPILGLDETRGALVALSQIKDLMVSVDSPTDKKKIGIIFQSLQTKIKPVFNNNKLTISMSTKGEANVISSDSNINLHDKNALNKLKQTLEELGINSTKNLMNKTQNVGADVLGIGDYVSAKYPKKWAKIEKDWRNYYKNEVDFNIQVLINIKRSGSTSQAVKDRFGLD</sequence>
<keyword evidence="4" id="KW-0732">Signal</keyword>
<dbReference type="PANTHER" id="PTHR35789:SF1">
    <property type="entry name" value="SPORE GERMINATION PROTEIN B3"/>
    <property type="match status" value="1"/>
</dbReference>
<protein>
    <submittedName>
        <fullName evidence="10">Spore germination protein KC</fullName>
    </submittedName>
</protein>
<dbReference type="InterPro" id="IPR038501">
    <property type="entry name" value="Spore_GerAC_C_sf"/>
</dbReference>
<keyword evidence="3" id="KW-0309">Germination</keyword>
<keyword evidence="7" id="KW-0449">Lipoprotein</keyword>
<keyword evidence="5" id="KW-0472">Membrane</keyword>
<comment type="subcellular location">
    <subcellularLocation>
        <location evidence="1">Membrane</location>
        <topology evidence="1">Lipid-anchor</topology>
    </subcellularLocation>
</comment>
<evidence type="ECO:0000313" key="11">
    <source>
        <dbReference type="Proteomes" id="UP001519272"/>
    </source>
</evidence>
<dbReference type="InterPro" id="IPR057336">
    <property type="entry name" value="GerAC_N"/>
</dbReference>
<evidence type="ECO:0000256" key="3">
    <source>
        <dbReference type="ARBA" id="ARBA00022544"/>
    </source>
</evidence>
<evidence type="ECO:0000256" key="7">
    <source>
        <dbReference type="ARBA" id="ARBA00023288"/>
    </source>
</evidence>
<dbReference type="Pfam" id="PF25198">
    <property type="entry name" value="Spore_GerAC_N"/>
    <property type="match status" value="1"/>
</dbReference>
<dbReference type="EMBL" id="JAGGKG010000019">
    <property type="protein sequence ID" value="MBP1906919.1"/>
    <property type="molecule type" value="Genomic_DNA"/>
</dbReference>
<feature type="domain" description="Spore germination GerAC-like C-terminal" evidence="8">
    <location>
        <begin position="220"/>
        <end position="384"/>
    </location>
</feature>
<dbReference type="NCBIfam" id="TIGR02887">
    <property type="entry name" value="spore_ger_x_C"/>
    <property type="match status" value="1"/>
</dbReference>
<evidence type="ECO:0000256" key="1">
    <source>
        <dbReference type="ARBA" id="ARBA00004635"/>
    </source>
</evidence>
<evidence type="ECO:0000259" key="9">
    <source>
        <dbReference type="Pfam" id="PF25198"/>
    </source>
</evidence>
<accession>A0ABS4FWG6</accession>
<keyword evidence="11" id="KW-1185">Reference proteome</keyword>
<gene>
    <name evidence="10" type="ORF">J2Z32_003584</name>
</gene>
<dbReference type="PANTHER" id="PTHR35789">
    <property type="entry name" value="SPORE GERMINATION PROTEIN B3"/>
    <property type="match status" value="1"/>
</dbReference>
<dbReference type="Proteomes" id="UP001519272">
    <property type="component" value="Unassembled WGS sequence"/>
</dbReference>
<comment type="similarity">
    <text evidence="2">Belongs to the GerABKC lipoprotein family.</text>
</comment>
<feature type="domain" description="Spore germination protein N-terminal" evidence="9">
    <location>
        <begin position="28"/>
        <end position="198"/>
    </location>
</feature>
<dbReference type="Pfam" id="PF05504">
    <property type="entry name" value="Spore_GerAC"/>
    <property type="match status" value="1"/>
</dbReference>
<evidence type="ECO:0000259" key="8">
    <source>
        <dbReference type="Pfam" id="PF05504"/>
    </source>
</evidence>
<dbReference type="InterPro" id="IPR008844">
    <property type="entry name" value="Spore_GerAC-like"/>
</dbReference>
<comment type="caution">
    <text evidence="10">The sequence shown here is derived from an EMBL/GenBank/DDBJ whole genome shotgun (WGS) entry which is preliminary data.</text>
</comment>
<keyword evidence="6" id="KW-0564">Palmitate</keyword>
<evidence type="ECO:0000256" key="5">
    <source>
        <dbReference type="ARBA" id="ARBA00023136"/>
    </source>
</evidence>
<name>A0ABS4FWG6_9BACL</name>
<dbReference type="InterPro" id="IPR046953">
    <property type="entry name" value="Spore_GerAC-like_C"/>
</dbReference>
<evidence type="ECO:0000256" key="2">
    <source>
        <dbReference type="ARBA" id="ARBA00007886"/>
    </source>
</evidence>
<proteinExistence type="inferred from homology"/>
<evidence type="ECO:0000256" key="6">
    <source>
        <dbReference type="ARBA" id="ARBA00023139"/>
    </source>
</evidence>
<organism evidence="10 11">
    <name type="scientific">Paenibacillus turicensis</name>
    <dbReference type="NCBI Taxonomy" id="160487"/>
    <lineage>
        <taxon>Bacteria</taxon>
        <taxon>Bacillati</taxon>
        <taxon>Bacillota</taxon>
        <taxon>Bacilli</taxon>
        <taxon>Bacillales</taxon>
        <taxon>Paenibacillaceae</taxon>
        <taxon>Paenibacillus</taxon>
    </lineage>
</organism>
<evidence type="ECO:0000256" key="4">
    <source>
        <dbReference type="ARBA" id="ARBA00022729"/>
    </source>
</evidence>
<reference evidence="10 11" key="1">
    <citation type="submission" date="2021-03" db="EMBL/GenBank/DDBJ databases">
        <title>Genomic Encyclopedia of Type Strains, Phase IV (KMG-IV): sequencing the most valuable type-strain genomes for metagenomic binning, comparative biology and taxonomic classification.</title>
        <authorList>
            <person name="Goeker M."/>
        </authorList>
    </citation>
    <scope>NUCLEOTIDE SEQUENCE [LARGE SCALE GENOMIC DNA]</scope>
    <source>
        <strain evidence="10 11">DSM 14349</strain>
    </source>
</reference>
<dbReference type="PROSITE" id="PS51257">
    <property type="entry name" value="PROKAR_LIPOPROTEIN"/>
    <property type="match status" value="1"/>
</dbReference>